<dbReference type="InterPro" id="IPR032675">
    <property type="entry name" value="LRR_dom_sf"/>
</dbReference>
<dbReference type="EMBL" id="VIIS01000140">
    <property type="protein sequence ID" value="KAF0312705.1"/>
    <property type="molecule type" value="Genomic_DNA"/>
</dbReference>
<keyword evidence="1" id="KW-0677">Repeat</keyword>
<comment type="caution">
    <text evidence="2">The sequence shown here is derived from an EMBL/GenBank/DDBJ whole genome shotgun (WGS) entry which is preliminary data.</text>
</comment>
<evidence type="ECO:0000313" key="3">
    <source>
        <dbReference type="Proteomes" id="UP000440578"/>
    </source>
</evidence>
<dbReference type="PANTHER" id="PTHR14224">
    <property type="entry name" value="SIMILAR TO PREFERENTIALLY EXPRESSED ANTIGEN IN MELANOMA-LIKE 3"/>
    <property type="match status" value="1"/>
</dbReference>
<accession>A0A6A4X0D2</accession>
<sequence length="274" mass="30157">MYARRLLESGLAGPAGAARVVLRRVAVFSSGSDPEEHRQNLVLAGQVLAALRPAAVTSLSVQVDGAVPPAWLADLVRQLPALRELKLLLPAGAQPEPDDWPALAELLSEQRALRRLELRWPLRRRLGQLLAELPGPLSALCLPGCQLAAADLEGACERLRALLLDGCRVPADQLPALLRTVRTRDSLERLSLVGCGDPEQPDELLRLVADVVTLPRLRLLALDGFCREQLVELRQDMSYWRLVTGSGSSPYVELRQRRREGDWPPAEIADRHSD</sequence>
<dbReference type="InterPro" id="IPR050694">
    <property type="entry name" value="LRRC14/PRAME"/>
</dbReference>
<name>A0A6A4X0D2_AMPAM</name>
<evidence type="ECO:0000313" key="2">
    <source>
        <dbReference type="EMBL" id="KAF0312705.1"/>
    </source>
</evidence>
<protein>
    <submittedName>
        <fullName evidence="2">Uncharacterized protein</fullName>
    </submittedName>
</protein>
<evidence type="ECO:0000256" key="1">
    <source>
        <dbReference type="ARBA" id="ARBA00022737"/>
    </source>
</evidence>
<dbReference type="SUPFAM" id="SSF52047">
    <property type="entry name" value="RNI-like"/>
    <property type="match status" value="1"/>
</dbReference>
<dbReference type="Gene3D" id="3.80.10.10">
    <property type="entry name" value="Ribonuclease Inhibitor"/>
    <property type="match status" value="1"/>
</dbReference>
<organism evidence="2 3">
    <name type="scientific">Amphibalanus amphitrite</name>
    <name type="common">Striped barnacle</name>
    <name type="synonym">Balanus amphitrite</name>
    <dbReference type="NCBI Taxonomy" id="1232801"/>
    <lineage>
        <taxon>Eukaryota</taxon>
        <taxon>Metazoa</taxon>
        <taxon>Ecdysozoa</taxon>
        <taxon>Arthropoda</taxon>
        <taxon>Crustacea</taxon>
        <taxon>Multicrustacea</taxon>
        <taxon>Cirripedia</taxon>
        <taxon>Thoracica</taxon>
        <taxon>Thoracicalcarea</taxon>
        <taxon>Balanomorpha</taxon>
        <taxon>Balanoidea</taxon>
        <taxon>Balanidae</taxon>
        <taxon>Amphibalaninae</taxon>
        <taxon>Amphibalanus</taxon>
    </lineage>
</organism>
<dbReference type="PANTHER" id="PTHR14224:SF37">
    <property type="entry name" value="LEUCINE-RICH REPEAT-CONTAINING PROTEIN 14"/>
    <property type="match status" value="1"/>
</dbReference>
<dbReference type="GO" id="GO:0005737">
    <property type="term" value="C:cytoplasm"/>
    <property type="evidence" value="ECO:0007669"/>
    <property type="project" value="TreeGrafter"/>
</dbReference>
<reference evidence="2 3" key="1">
    <citation type="submission" date="2019-07" db="EMBL/GenBank/DDBJ databases">
        <title>Draft genome assembly of a fouling barnacle, Amphibalanus amphitrite (Darwin, 1854): The first reference genome for Thecostraca.</title>
        <authorList>
            <person name="Kim W."/>
        </authorList>
    </citation>
    <scope>NUCLEOTIDE SEQUENCE [LARGE SCALE GENOMIC DNA]</scope>
    <source>
        <strain evidence="2">SNU_AA5</strain>
        <tissue evidence="2">Soma without cirri and trophi</tissue>
    </source>
</reference>
<keyword evidence="3" id="KW-1185">Reference proteome</keyword>
<dbReference type="AlphaFoldDB" id="A0A6A4X0D2"/>
<dbReference type="Proteomes" id="UP000440578">
    <property type="component" value="Unassembled WGS sequence"/>
</dbReference>
<gene>
    <name evidence="2" type="ORF">FJT64_016576</name>
</gene>
<proteinExistence type="predicted"/>
<dbReference type="OrthoDB" id="10412683at2759"/>